<accession>A0ACC2N3U2</accession>
<evidence type="ECO:0000313" key="1">
    <source>
        <dbReference type="EMBL" id="KAJ8665521.1"/>
    </source>
</evidence>
<organism evidence="1 2">
    <name type="scientific">Eretmocerus hayati</name>
    <dbReference type="NCBI Taxonomy" id="131215"/>
    <lineage>
        <taxon>Eukaryota</taxon>
        <taxon>Metazoa</taxon>
        <taxon>Ecdysozoa</taxon>
        <taxon>Arthropoda</taxon>
        <taxon>Hexapoda</taxon>
        <taxon>Insecta</taxon>
        <taxon>Pterygota</taxon>
        <taxon>Neoptera</taxon>
        <taxon>Endopterygota</taxon>
        <taxon>Hymenoptera</taxon>
        <taxon>Apocrita</taxon>
        <taxon>Proctotrupomorpha</taxon>
        <taxon>Chalcidoidea</taxon>
        <taxon>Aphelinidae</taxon>
        <taxon>Aphelininae</taxon>
        <taxon>Eretmocerus</taxon>
    </lineage>
</organism>
<evidence type="ECO:0000313" key="2">
    <source>
        <dbReference type="Proteomes" id="UP001239111"/>
    </source>
</evidence>
<dbReference type="EMBL" id="CM056744">
    <property type="protein sequence ID" value="KAJ8665521.1"/>
    <property type="molecule type" value="Genomic_DNA"/>
</dbReference>
<sequence>MLAIAMAYCWEDDDDSDNRVSEAEQEVENFIRENRRRHHNRDRVNRCRGRAAARRARRRQGAARECDQGLVALAERLAAPAEAEHPTAQPAKGRPRLPRRRAAAAAAAAALGYRQPIPGIVAEVPGFLDAGIVPILAPGQPQDEAAAPGEPLQDKAAVPGEQLQDEAVAPGEQLQNEAAPGGEHLLPVDASANFLGAEVIPVSAPE</sequence>
<protein>
    <submittedName>
        <fullName evidence="1">Uncharacterized protein</fullName>
    </submittedName>
</protein>
<comment type="caution">
    <text evidence="1">The sequence shown here is derived from an EMBL/GenBank/DDBJ whole genome shotgun (WGS) entry which is preliminary data.</text>
</comment>
<name>A0ACC2N3U2_9HYME</name>
<keyword evidence="2" id="KW-1185">Reference proteome</keyword>
<gene>
    <name evidence="1" type="ORF">QAD02_007183</name>
</gene>
<reference evidence="1" key="1">
    <citation type="submission" date="2023-04" db="EMBL/GenBank/DDBJ databases">
        <title>A chromosome-level genome assembly of the parasitoid wasp Eretmocerus hayati.</title>
        <authorList>
            <person name="Zhong Y."/>
            <person name="Liu S."/>
            <person name="Liu Y."/>
        </authorList>
    </citation>
    <scope>NUCLEOTIDE SEQUENCE</scope>
    <source>
        <strain evidence="1">ZJU_SS_LIU_2023</strain>
    </source>
</reference>
<proteinExistence type="predicted"/>
<dbReference type="Proteomes" id="UP001239111">
    <property type="component" value="Chromosome 4"/>
</dbReference>